<proteinExistence type="predicted"/>
<protein>
    <submittedName>
        <fullName evidence="2">Uncharacterized protein</fullName>
    </submittedName>
</protein>
<gene>
    <name evidence="2" type="ORF">HLI28_07975</name>
</gene>
<keyword evidence="3" id="KW-1185">Reference proteome</keyword>
<dbReference type="RefSeq" id="WP_171246985.1">
    <property type="nucleotide sequence ID" value="NZ_JABFAJ010000014.1"/>
</dbReference>
<sequence length="93" mass="10471">MSSTRRGEGDRGIERVPLRDVATEVPPEARREPPTRPPEPLPVTAWVTDGRGRTFRADGEALAWTPRAVYVRYVDPVGREGFAWLWASAVSRR</sequence>
<feature type="region of interest" description="Disordered" evidence="1">
    <location>
        <begin position="1"/>
        <end position="46"/>
    </location>
</feature>
<evidence type="ECO:0000313" key="3">
    <source>
        <dbReference type="Proteomes" id="UP000557204"/>
    </source>
</evidence>
<dbReference type="AlphaFoldDB" id="A0A849K509"/>
<name>A0A849K509_9MICO</name>
<reference evidence="2 3" key="1">
    <citation type="submission" date="2020-05" db="EMBL/GenBank/DDBJ databases">
        <title>Genome sequence of Isoptericola sp. JC619 isolated from Chilika lagoon, India.</title>
        <authorList>
            <person name="Kumar D."/>
            <person name="Appam K."/>
            <person name="Gandham S."/>
            <person name="Uppada J."/>
            <person name="Sasikala C."/>
            <person name="Venkata Ramana C."/>
        </authorList>
    </citation>
    <scope>NUCLEOTIDE SEQUENCE [LARGE SCALE GENOMIC DNA]</scope>
    <source>
        <strain evidence="2 3">JC619</strain>
    </source>
</reference>
<organism evidence="2 3">
    <name type="scientific">Isoptericola sediminis</name>
    <dbReference type="NCBI Taxonomy" id="2733572"/>
    <lineage>
        <taxon>Bacteria</taxon>
        <taxon>Bacillati</taxon>
        <taxon>Actinomycetota</taxon>
        <taxon>Actinomycetes</taxon>
        <taxon>Micrococcales</taxon>
        <taxon>Promicromonosporaceae</taxon>
        <taxon>Isoptericola</taxon>
    </lineage>
</organism>
<feature type="compositionally biased region" description="Basic and acidic residues" evidence="1">
    <location>
        <begin position="1"/>
        <end position="34"/>
    </location>
</feature>
<dbReference type="EMBL" id="JABFAJ010000014">
    <property type="protein sequence ID" value="NNU27480.1"/>
    <property type="molecule type" value="Genomic_DNA"/>
</dbReference>
<evidence type="ECO:0000313" key="2">
    <source>
        <dbReference type="EMBL" id="NNU27480.1"/>
    </source>
</evidence>
<comment type="caution">
    <text evidence="2">The sequence shown here is derived from an EMBL/GenBank/DDBJ whole genome shotgun (WGS) entry which is preliminary data.</text>
</comment>
<accession>A0A849K509</accession>
<evidence type="ECO:0000256" key="1">
    <source>
        <dbReference type="SAM" id="MobiDB-lite"/>
    </source>
</evidence>
<dbReference type="Proteomes" id="UP000557204">
    <property type="component" value="Unassembled WGS sequence"/>
</dbReference>